<dbReference type="InterPro" id="IPR019734">
    <property type="entry name" value="TPR_rpt"/>
</dbReference>
<evidence type="ECO:0000313" key="2">
    <source>
        <dbReference type="Proteomes" id="UP000001572"/>
    </source>
</evidence>
<dbReference type="OrthoDB" id="9794575at2"/>
<dbReference type="AlphaFoldDB" id="A6TL90"/>
<proteinExistence type="predicted"/>
<dbReference type="Gene3D" id="1.25.40.10">
    <property type="entry name" value="Tetratricopeptide repeat domain"/>
    <property type="match status" value="1"/>
</dbReference>
<evidence type="ECO:0000313" key="1">
    <source>
        <dbReference type="EMBL" id="ABR46958.1"/>
    </source>
</evidence>
<dbReference type="SMART" id="SM00028">
    <property type="entry name" value="TPR"/>
    <property type="match status" value="2"/>
</dbReference>
<dbReference type="InterPro" id="IPR029063">
    <property type="entry name" value="SAM-dependent_MTases_sf"/>
</dbReference>
<dbReference type="EMBL" id="CP000724">
    <property type="protein sequence ID" value="ABR46958.1"/>
    <property type="molecule type" value="Genomic_DNA"/>
</dbReference>
<dbReference type="KEGG" id="amt:Amet_0733"/>
<dbReference type="STRING" id="293826.Amet_0733"/>
<dbReference type="HOGENOM" id="CLU_462835_0_0_9"/>
<protein>
    <submittedName>
        <fullName evidence="1">TPR repeat-containing protein</fullName>
    </submittedName>
</protein>
<organism evidence="1 2">
    <name type="scientific">Alkaliphilus metalliredigens (strain QYMF)</name>
    <dbReference type="NCBI Taxonomy" id="293826"/>
    <lineage>
        <taxon>Bacteria</taxon>
        <taxon>Bacillati</taxon>
        <taxon>Bacillota</taxon>
        <taxon>Clostridia</taxon>
        <taxon>Peptostreptococcales</taxon>
        <taxon>Natronincolaceae</taxon>
        <taxon>Alkaliphilus</taxon>
    </lineage>
</organism>
<dbReference type="eggNOG" id="COG3063">
    <property type="taxonomic scope" value="Bacteria"/>
</dbReference>
<dbReference type="InterPro" id="IPR011990">
    <property type="entry name" value="TPR-like_helical_dom_sf"/>
</dbReference>
<dbReference type="Proteomes" id="UP000001572">
    <property type="component" value="Chromosome"/>
</dbReference>
<dbReference type="SUPFAM" id="SSF48452">
    <property type="entry name" value="TPR-like"/>
    <property type="match status" value="1"/>
</dbReference>
<keyword evidence="2" id="KW-1185">Reference proteome</keyword>
<dbReference type="RefSeq" id="WP_012062001.1">
    <property type="nucleotide sequence ID" value="NC_009633.1"/>
</dbReference>
<name>A6TL90_ALKMQ</name>
<gene>
    <name evidence="1" type="ordered locus">Amet_0733</name>
</gene>
<sequence length="589" mass="69200">MKEKSKNIKDGIKNFIEQGHYQEAMSLLQKYEKVVPTDIDIYNLKAMIFILTGDLEKAKEILENGLKIKPLDFDILYNLGYIYEQKGEFLEAYYSYTTAQYNAENPQQIQDVIQALEGIKDYFAGRSIIIEEDGNKKIKTQVRYGTKVLEMKFDLQRIIERKTILEAITKHLDISNERILEIEFGTGLISKNLNFYGFDVTAIDSRKLALLEIISKEWQDNLFNPRQSKAQFYHNKLEVKHVALLSDYDAIILVPESEAWYEQYDQEELFYMIENIINRVKKQAFIRIPDLNIDKYKQLELLILEKARKAEKKVRLINIHEENESSEKILLIENKEERKYFSIPIALETINSKSDVIEVEIEKCRDKFAFGYEEHGWHPFVALAQEYLEKENLTYEESILKMYYEKFQPQNLQQALLDPKHSPLNPINKGWIGYPWTWNTRNKVIIDQKFGETRPGGNHFFGPNSHEFGKNEFQRIIINCELIKSVGYQPEGFADGYISGYMLKTKGDYRFIVTEGQHRMAALVALGYKTIKCRFIQKEEYPRVVNIKDSKRWPQVINGAYSKKVAEKIFNMFFENDGRERAKRIGLLD</sequence>
<dbReference type="Pfam" id="PF13181">
    <property type="entry name" value="TPR_8"/>
    <property type="match status" value="2"/>
</dbReference>
<dbReference type="SUPFAM" id="SSF53335">
    <property type="entry name" value="S-adenosyl-L-methionine-dependent methyltransferases"/>
    <property type="match status" value="1"/>
</dbReference>
<reference evidence="2" key="1">
    <citation type="journal article" date="2016" name="Genome Announc.">
        <title>Complete genome sequence of Alkaliphilus metalliredigens strain QYMF, an alkaliphilic and metal-reducing bacterium isolated from borax-contaminated leachate ponds.</title>
        <authorList>
            <person name="Hwang C."/>
            <person name="Copeland A."/>
            <person name="Lucas S."/>
            <person name="Lapidus A."/>
            <person name="Barry K."/>
            <person name="Detter J.C."/>
            <person name="Glavina Del Rio T."/>
            <person name="Hammon N."/>
            <person name="Israni S."/>
            <person name="Dalin E."/>
            <person name="Tice H."/>
            <person name="Pitluck S."/>
            <person name="Chertkov O."/>
            <person name="Brettin T."/>
            <person name="Bruce D."/>
            <person name="Han C."/>
            <person name="Schmutz J."/>
            <person name="Larimer F."/>
            <person name="Land M.L."/>
            <person name="Hauser L."/>
            <person name="Kyrpides N."/>
            <person name="Mikhailova N."/>
            <person name="Ye Q."/>
            <person name="Zhou J."/>
            <person name="Richardson P."/>
            <person name="Fields M.W."/>
        </authorList>
    </citation>
    <scope>NUCLEOTIDE SEQUENCE [LARGE SCALE GENOMIC DNA]</scope>
    <source>
        <strain evidence="2">QYMF</strain>
    </source>
</reference>
<accession>A6TL90</accession>